<dbReference type="InterPro" id="IPR001660">
    <property type="entry name" value="SAM"/>
</dbReference>
<gene>
    <name evidence="6" type="ORF">QYM36_010312</name>
</gene>
<dbReference type="Pfam" id="PF00536">
    <property type="entry name" value="SAM_1"/>
    <property type="match status" value="2"/>
</dbReference>
<dbReference type="Proteomes" id="UP001187531">
    <property type="component" value="Unassembled WGS sequence"/>
</dbReference>
<dbReference type="InterPro" id="IPR036028">
    <property type="entry name" value="SH3-like_dom_sf"/>
</dbReference>
<dbReference type="Gene3D" id="2.30.30.40">
    <property type="entry name" value="SH3 Domains"/>
    <property type="match status" value="1"/>
</dbReference>
<dbReference type="PROSITE" id="PS50105">
    <property type="entry name" value="SAM_DOMAIN"/>
    <property type="match status" value="2"/>
</dbReference>
<name>A0AA88LBW1_ARTSF</name>
<evidence type="ECO:0000259" key="5">
    <source>
        <dbReference type="PROSITE" id="PS50105"/>
    </source>
</evidence>
<feature type="compositionally biased region" description="Basic and acidic residues" evidence="3">
    <location>
        <begin position="803"/>
        <end position="829"/>
    </location>
</feature>
<comment type="caution">
    <text evidence="6">The sequence shown here is derived from an EMBL/GenBank/DDBJ whole genome shotgun (WGS) entry which is preliminary data.</text>
</comment>
<keyword evidence="7" id="KW-1185">Reference proteome</keyword>
<evidence type="ECO:0000256" key="1">
    <source>
        <dbReference type="ARBA" id="ARBA00022443"/>
    </source>
</evidence>
<dbReference type="SMART" id="SM00454">
    <property type="entry name" value="SAM"/>
    <property type="match status" value="2"/>
</dbReference>
<organism evidence="6 7">
    <name type="scientific">Artemia franciscana</name>
    <name type="common">Brine shrimp</name>
    <name type="synonym">Artemia sanfranciscana</name>
    <dbReference type="NCBI Taxonomy" id="6661"/>
    <lineage>
        <taxon>Eukaryota</taxon>
        <taxon>Metazoa</taxon>
        <taxon>Ecdysozoa</taxon>
        <taxon>Arthropoda</taxon>
        <taxon>Crustacea</taxon>
        <taxon>Branchiopoda</taxon>
        <taxon>Anostraca</taxon>
        <taxon>Artemiidae</taxon>
        <taxon>Artemia</taxon>
    </lineage>
</organism>
<feature type="region of interest" description="Disordered" evidence="3">
    <location>
        <begin position="800"/>
        <end position="868"/>
    </location>
</feature>
<sequence>MENSENIVLEWLRSLSLCHYGPSFIDNGYDDLEICKKIGEQDLDAVGVLNVCERIRILDAVNSLKVNGGTAVYLAIEEYMKRNKSESPAGSEKIKQSRPNSMSSEEKYPSGSNKDLNIENTCDTTRIALAKLQRLIKDKLRQDGIKLFNPPYSSATGDRGYLEGLASHYADDLKTFYNDVLNVLEEIRIEEWKNMSPRMMLHDGINSVPILPVNGVTSAMVHNSQTSLLDAPQTIYAPGKYSPSSCLSHCEEDVIYGFGGEQTGSSACVFPGEKFSMTPKKKPGGISKLLRTLRVRREKSPRHVCQSHSRQGRKNTPQNCKTMALIYPRPALLTTDPKTQRRRVLQMARDGELSLEEAMAWLRISRIEESCTSGIYCNTKDQTARYYKYSTRSHSQSPAHGFHGNSLNPSQSCCCQTPGFSSQACEAVVHWYDEPSYENQGEYFLRRKCFKNNESCEGISPCCTQESDVISLPSAGDIALGRHGQVFTRESPIGSSGRISSEELLCSNELSVFPEKEKCCNMKWNKACWDTGDYIRQRSSRDSGDYAGSDSRSLSISSLEESAPSLVIGRCRALIDIPSNPQDLTTLSFKKGDIIDILSTRPDGLWVGKTSQGTGTLLPNTVELLNVVSRNGIVSSSSCSSSQCIPLTGGTFPAIKNILRTFGCEEYLALLISNGYDDLECLRNLELSDLDLLGIRDPQSRANLLAAVRYLHQTLEPVNRPTFAEQRQSIRSNLSAPFSPNYREPKDTVQPTARAKRPTFLQQYNIPISQRCCSQDYVNGELCSSGGNDTSTLFGRLQLTEASSRDAPREEERDTFGDFGKRYGSEKSSDSGISVRSRSPAILSPGQKDGLLSSKRFVKQTSHQNLMN</sequence>
<dbReference type="PANTHER" id="PTHR12301:SF8">
    <property type="entry name" value="STERILE ALPHA MOTIF DOMAIN-CONTAINING PROTEIN 5"/>
    <property type="match status" value="1"/>
</dbReference>
<dbReference type="InterPro" id="IPR058666">
    <property type="entry name" value="SASH1/NUB1_homeodomain"/>
</dbReference>
<reference evidence="6" key="1">
    <citation type="submission" date="2023-07" db="EMBL/GenBank/DDBJ databases">
        <title>Chromosome-level genome assembly of Artemia franciscana.</title>
        <authorList>
            <person name="Jo E."/>
        </authorList>
    </citation>
    <scope>NUCLEOTIDE SEQUENCE</scope>
    <source>
        <tissue evidence="6">Whole body</tissue>
    </source>
</reference>
<dbReference type="PANTHER" id="PTHR12301">
    <property type="entry name" value="SAM-DOMAIN, SH3 AND NUCLEAR LOCALIZATION SIGNALS PROTEIN RELATED"/>
    <property type="match status" value="1"/>
</dbReference>
<dbReference type="InterPro" id="IPR001452">
    <property type="entry name" value="SH3_domain"/>
</dbReference>
<dbReference type="Gene3D" id="1.10.150.50">
    <property type="entry name" value="Transcription Factor, Ets-1"/>
    <property type="match status" value="2"/>
</dbReference>
<feature type="region of interest" description="Disordered" evidence="3">
    <location>
        <begin position="734"/>
        <end position="756"/>
    </location>
</feature>
<evidence type="ECO:0000313" key="6">
    <source>
        <dbReference type="EMBL" id="KAK2715695.1"/>
    </source>
</evidence>
<feature type="domain" description="SAM" evidence="5">
    <location>
        <begin position="3"/>
        <end position="67"/>
    </location>
</feature>
<accession>A0AA88LBW1</accession>
<dbReference type="AlphaFoldDB" id="A0AA88LBW1"/>
<dbReference type="InterPro" id="IPR013761">
    <property type="entry name" value="SAM/pointed_sf"/>
</dbReference>
<dbReference type="Pfam" id="PF26285">
    <property type="entry name" value="SASH1_Homeodomain"/>
    <property type="match status" value="1"/>
</dbReference>
<feature type="compositionally biased region" description="Low complexity" evidence="3">
    <location>
        <begin position="830"/>
        <end position="839"/>
    </location>
</feature>
<dbReference type="InterPro" id="IPR051725">
    <property type="entry name" value="SAM-SH3_domain_protein"/>
</dbReference>
<evidence type="ECO:0000313" key="7">
    <source>
        <dbReference type="Proteomes" id="UP001187531"/>
    </source>
</evidence>
<dbReference type="PROSITE" id="PS50002">
    <property type="entry name" value="SH3"/>
    <property type="match status" value="1"/>
</dbReference>
<dbReference type="SUPFAM" id="SSF50044">
    <property type="entry name" value="SH3-domain"/>
    <property type="match status" value="1"/>
</dbReference>
<evidence type="ECO:0000256" key="3">
    <source>
        <dbReference type="SAM" id="MobiDB-lite"/>
    </source>
</evidence>
<proteinExistence type="predicted"/>
<feature type="domain" description="SAM" evidence="5">
    <location>
        <begin position="650"/>
        <end position="714"/>
    </location>
</feature>
<feature type="compositionally biased region" description="Polar residues" evidence="3">
    <location>
        <begin position="859"/>
        <end position="868"/>
    </location>
</feature>
<evidence type="ECO:0000256" key="2">
    <source>
        <dbReference type="PROSITE-ProRule" id="PRU00192"/>
    </source>
</evidence>
<dbReference type="EMBL" id="JAVRJZ010000012">
    <property type="protein sequence ID" value="KAK2715695.1"/>
    <property type="molecule type" value="Genomic_DNA"/>
</dbReference>
<feature type="region of interest" description="Disordered" evidence="3">
    <location>
        <begin position="85"/>
        <end position="117"/>
    </location>
</feature>
<protein>
    <recommendedName>
        <fullName evidence="8">Shal K[+] channel interacting protein</fullName>
    </recommendedName>
</protein>
<keyword evidence="1 2" id="KW-0728">SH3 domain</keyword>
<feature type="domain" description="SH3" evidence="4">
    <location>
        <begin position="566"/>
        <end position="627"/>
    </location>
</feature>
<evidence type="ECO:0008006" key="8">
    <source>
        <dbReference type="Google" id="ProtNLM"/>
    </source>
</evidence>
<dbReference type="SUPFAM" id="SSF47769">
    <property type="entry name" value="SAM/Pointed domain"/>
    <property type="match status" value="2"/>
</dbReference>
<evidence type="ECO:0000259" key="4">
    <source>
        <dbReference type="PROSITE" id="PS50002"/>
    </source>
</evidence>